<evidence type="ECO:0000256" key="19">
    <source>
        <dbReference type="ARBA" id="ARBA00029936"/>
    </source>
</evidence>
<dbReference type="GO" id="GO:0000073">
    <property type="term" value="P:initial mitotic spindle pole body separation"/>
    <property type="evidence" value="ECO:0007669"/>
    <property type="project" value="UniProtKB-ARBA"/>
</dbReference>
<keyword evidence="16 23" id="KW-0505">Motor protein</keyword>
<dbReference type="Proteomes" id="UP000838763">
    <property type="component" value="Unassembled WGS sequence"/>
</dbReference>
<evidence type="ECO:0000256" key="6">
    <source>
        <dbReference type="ARBA" id="ARBA00022553"/>
    </source>
</evidence>
<evidence type="ECO:0000256" key="24">
    <source>
        <dbReference type="SAM" id="Coils"/>
    </source>
</evidence>
<evidence type="ECO:0000256" key="11">
    <source>
        <dbReference type="ARBA" id="ARBA00022776"/>
    </source>
</evidence>
<comment type="caution">
    <text evidence="27">The sequence shown here is derived from an EMBL/GenBank/DDBJ whole genome shotgun (WGS) entry which is preliminary data.</text>
</comment>
<dbReference type="GO" id="GO:0005829">
    <property type="term" value="C:cytosol"/>
    <property type="evidence" value="ECO:0007669"/>
    <property type="project" value="TreeGrafter"/>
</dbReference>
<dbReference type="Pfam" id="PF00133">
    <property type="entry name" value="tRNA-synt_1"/>
    <property type="match status" value="1"/>
</dbReference>
<dbReference type="FunFam" id="3.90.740.10:FF:000005">
    <property type="entry name" value="Valine--tRNA ligase, mitochondrial"/>
    <property type="match status" value="1"/>
</dbReference>
<evidence type="ECO:0000256" key="21">
    <source>
        <dbReference type="ARBA" id="ARBA00040837"/>
    </source>
</evidence>
<dbReference type="GO" id="GO:0005874">
    <property type="term" value="C:microtubule"/>
    <property type="evidence" value="ECO:0007669"/>
    <property type="project" value="UniProtKB-KW"/>
</dbReference>
<dbReference type="HAMAP" id="MF_02004">
    <property type="entry name" value="Val_tRNA_synth_type1"/>
    <property type="match status" value="1"/>
</dbReference>
<dbReference type="InterPro" id="IPR009008">
    <property type="entry name" value="Val/Leu/Ile-tRNA-synth_edit"/>
</dbReference>
<proteinExistence type="inferred from homology"/>
<dbReference type="FunFam" id="3.40.50.620:FF:000078">
    <property type="entry name" value="Valine--tRNA ligase, mitochondrial"/>
    <property type="match status" value="1"/>
</dbReference>
<feature type="compositionally biased region" description="Low complexity" evidence="25">
    <location>
        <begin position="6"/>
        <end position="17"/>
    </location>
</feature>
<dbReference type="PROSITE" id="PS50067">
    <property type="entry name" value="KINESIN_MOTOR_2"/>
    <property type="match status" value="1"/>
</dbReference>
<dbReference type="GO" id="GO:0005739">
    <property type="term" value="C:mitochondrion"/>
    <property type="evidence" value="ECO:0007669"/>
    <property type="project" value="UniProtKB-SubCell"/>
</dbReference>
<keyword evidence="18" id="KW-0131">Cell cycle</keyword>
<feature type="compositionally biased region" description="Basic and acidic residues" evidence="25">
    <location>
        <begin position="42"/>
        <end position="55"/>
    </location>
</feature>
<dbReference type="Gene3D" id="3.90.740.10">
    <property type="entry name" value="Valyl/Leucyl/Isoleucyl-tRNA synthetase, editing domain"/>
    <property type="match status" value="1"/>
</dbReference>
<evidence type="ECO:0000256" key="9">
    <source>
        <dbReference type="ARBA" id="ARBA00022701"/>
    </source>
</evidence>
<evidence type="ECO:0000256" key="14">
    <source>
        <dbReference type="ARBA" id="ARBA00023054"/>
    </source>
</evidence>
<dbReference type="NCBIfam" id="NF004349">
    <property type="entry name" value="PRK05729.1"/>
    <property type="match status" value="1"/>
</dbReference>
<feature type="compositionally biased region" description="Basic and acidic residues" evidence="25">
    <location>
        <begin position="20"/>
        <end position="33"/>
    </location>
</feature>
<dbReference type="GO" id="GO:0002161">
    <property type="term" value="F:aminoacyl-tRNA deacylase activity"/>
    <property type="evidence" value="ECO:0007669"/>
    <property type="project" value="InterPro"/>
</dbReference>
<dbReference type="InterPro" id="IPR019821">
    <property type="entry name" value="Kinesin_motor_CS"/>
</dbReference>
<dbReference type="PROSITE" id="PS00178">
    <property type="entry name" value="AA_TRNA_LIGASE_I"/>
    <property type="match status" value="1"/>
</dbReference>
<feature type="region of interest" description="Disordered" evidence="25">
    <location>
        <begin position="1012"/>
        <end position="1069"/>
    </location>
</feature>
<keyword evidence="9" id="KW-0493">Microtubule</keyword>
<dbReference type="InterPro" id="IPR013155">
    <property type="entry name" value="M/V/L/I-tRNA-synth_anticd-bd"/>
</dbReference>
<feature type="region of interest" description="Disordered" evidence="25">
    <location>
        <begin position="2025"/>
        <end position="2059"/>
    </location>
</feature>
<dbReference type="GO" id="GO:0004832">
    <property type="term" value="F:valine-tRNA ligase activity"/>
    <property type="evidence" value="ECO:0007669"/>
    <property type="project" value="UniProtKB-EC"/>
</dbReference>
<feature type="coiled-coil region" evidence="24">
    <location>
        <begin position="1468"/>
        <end position="1495"/>
    </location>
</feature>
<dbReference type="GO" id="GO:0003777">
    <property type="term" value="F:microtubule motor activity"/>
    <property type="evidence" value="ECO:0007669"/>
    <property type="project" value="InterPro"/>
</dbReference>
<dbReference type="FunFam" id="1.10.730.10:FF:000009">
    <property type="entry name" value="Valine--tRNA ligase, mitochondrial"/>
    <property type="match status" value="1"/>
</dbReference>
<dbReference type="CDD" id="cd00817">
    <property type="entry name" value="ValRS_core"/>
    <property type="match status" value="1"/>
</dbReference>
<dbReference type="SUPFAM" id="SSF52540">
    <property type="entry name" value="P-loop containing nucleoside triphosphate hydrolases"/>
    <property type="match status" value="1"/>
</dbReference>
<dbReference type="Pfam" id="PF08264">
    <property type="entry name" value="Anticodon_1"/>
    <property type="match status" value="1"/>
</dbReference>
<dbReference type="GO" id="GO:0006438">
    <property type="term" value="P:valyl-tRNA aminoacylation"/>
    <property type="evidence" value="ECO:0007669"/>
    <property type="project" value="InterPro"/>
</dbReference>
<dbReference type="Pfam" id="PF13931">
    <property type="entry name" value="Microtub_bind"/>
    <property type="match status" value="1"/>
</dbReference>
<dbReference type="InterPro" id="IPR001412">
    <property type="entry name" value="aa-tRNA-synth_I_CS"/>
</dbReference>
<gene>
    <name evidence="27" type="ORF">PPNO1_LOCUS8096</name>
</gene>
<evidence type="ECO:0000256" key="10">
    <source>
        <dbReference type="ARBA" id="ARBA00022741"/>
    </source>
</evidence>
<keyword evidence="12 23" id="KW-0067">ATP-binding</keyword>
<feature type="binding site" evidence="23">
    <location>
        <begin position="1156"/>
        <end position="1163"/>
    </location>
    <ligand>
        <name>ATP</name>
        <dbReference type="ChEBI" id="CHEBI:30616"/>
    </ligand>
</feature>
<dbReference type="CDD" id="cd07962">
    <property type="entry name" value="Anticodon_Ia_Val"/>
    <property type="match status" value="1"/>
</dbReference>
<dbReference type="InterPro" id="IPR002300">
    <property type="entry name" value="aa-tRNA-synth_Ia"/>
</dbReference>
<dbReference type="PANTHER" id="PTHR11946:SF109">
    <property type="entry name" value="VALINE--TRNA LIGASE"/>
    <property type="match status" value="1"/>
</dbReference>
<organism evidence="27 28">
    <name type="scientific">Parascedosporium putredinis</name>
    <dbReference type="NCBI Taxonomy" id="1442378"/>
    <lineage>
        <taxon>Eukaryota</taxon>
        <taxon>Fungi</taxon>
        <taxon>Dikarya</taxon>
        <taxon>Ascomycota</taxon>
        <taxon>Pezizomycotina</taxon>
        <taxon>Sordariomycetes</taxon>
        <taxon>Hypocreomycetidae</taxon>
        <taxon>Microascales</taxon>
        <taxon>Microascaceae</taxon>
        <taxon>Parascedosporium</taxon>
    </lineage>
</organism>
<dbReference type="Pfam" id="PF00225">
    <property type="entry name" value="Kinesin"/>
    <property type="match status" value="1"/>
</dbReference>
<evidence type="ECO:0000256" key="22">
    <source>
        <dbReference type="ARBA" id="ARBA00047552"/>
    </source>
</evidence>
<dbReference type="SUPFAM" id="SSF52374">
    <property type="entry name" value="Nucleotidylyl transferase"/>
    <property type="match status" value="1"/>
</dbReference>
<keyword evidence="10 23" id="KW-0547">Nucleotide-binding</keyword>
<evidence type="ECO:0000256" key="12">
    <source>
        <dbReference type="ARBA" id="ARBA00022840"/>
    </source>
</evidence>
<comment type="subcellular location">
    <subcellularLocation>
        <location evidence="2">Cytoplasm</location>
        <location evidence="2">Cytoskeleton</location>
    </subcellularLocation>
    <subcellularLocation>
        <location evidence="1">Mitochondrion</location>
    </subcellularLocation>
</comment>
<dbReference type="InterPro" id="IPR027417">
    <property type="entry name" value="P-loop_NTPase"/>
</dbReference>
<accession>A0A9P1HAK0</accession>
<dbReference type="Gene3D" id="3.40.50.620">
    <property type="entry name" value="HUPs"/>
    <property type="match status" value="2"/>
</dbReference>
<evidence type="ECO:0000256" key="20">
    <source>
        <dbReference type="ARBA" id="ARBA00034704"/>
    </source>
</evidence>
<dbReference type="InterPro" id="IPR001752">
    <property type="entry name" value="Kinesin_motor_dom"/>
</dbReference>
<name>A0A9P1HAK0_9PEZI</name>
<evidence type="ECO:0000256" key="5">
    <source>
        <dbReference type="ARBA" id="ARBA00022490"/>
    </source>
</evidence>
<dbReference type="FunFam" id="3.40.50.620:FF:000020">
    <property type="entry name" value="Valine--tRNA ligase, mitochondrial"/>
    <property type="match status" value="1"/>
</dbReference>
<evidence type="ECO:0000256" key="25">
    <source>
        <dbReference type="SAM" id="MobiDB-lite"/>
    </source>
</evidence>
<evidence type="ECO:0000313" key="28">
    <source>
        <dbReference type="Proteomes" id="UP000838763"/>
    </source>
</evidence>
<dbReference type="InterPro" id="IPR009080">
    <property type="entry name" value="tRNAsynth_Ia_anticodon-bd"/>
</dbReference>
<feature type="domain" description="Kinesin motor" evidence="26">
    <location>
        <begin position="1077"/>
        <end position="1408"/>
    </location>
</feature>
<keyword evidence="7" id="KW-0436">Ligase</keyword>
<dbReference type="GO" id="GO:0051301">
    <property type="term" value="P:cell division"/>
    <property type="evidence" value="ECO:0007669"/>
    <property type="project" value="UniProtKB-KW"/>
</dbReference>
<evidence type="ECO:0000256" key="1">
    <source>
        <dbReference type="ARBA" id="ARBA00004173"/>
    </source>
</evidence>
<evidence type="ECO:0000256" key="7">
    <source>
        <dbReference type="ARBA" id="ARBA00022598"/>
    </source>
</evidence>
<dbReference type="SMART" id="SM00129">
    <property type="entry name" value="KISc"/>
    <property type="match status" value="1"/>
</dbReference>
<dbReference type="InterPro" id="IPR033705">
    <property type="entry name" value="Anticodon_Ia_Val"/>
</dbReference>
<evidence type="ECO:0000256" key="3">
    <source>
        <dbReference type="ARBA" id="ARBA00005594"/>
    </source>
</evidence>
<dbReference type="SUPFAM" id="SSF47323">
    <property type="entry name" value="Anticodon-binding domain of a subclass of class I aminoacyl-tRNA synthetases"/>
    <property type="match status" value="1"/>
</dbReference>
<dbReference type="EC" id="6.1.1.9" evidence="4"/>
<feature type="coiled-coil region" evidence="24">
    <location>
        <begin position="1728"/>
        <end position="1788"/>
    </location>
</feature>
<evidence type="ECO:0000256" key="8">
    <source>
        <dbReference type="ARBA" id="ARBA00022618"/>
    </source>
</evidence>
<dbReference type="PANTHER" id="PTHR11946">
    <property type="entry name" value="VALYL-TRNA SYNTHETASES"/>
    <property type="match status" value="1"/>
</dbReference>
<protein>
    <recommendedName>
        <fullName evidence="21">Valine--tRNA ligase, mitochondrial</fullName>
        <ecNumber evidence="4">6.1.1.9</ecNumber>
    </recommendedName>
    <alternativeName>
        <fullName evidence="19">Valyl-tRNA synthetase</fullName>
    </alternativeName>
</protein>
<keyword evidence="5" id="KW-0963">Cytoplasm</keyword>
<keyword evidence="17" id="KW-0206">Cytoskeleton</keyword>
<comment type="similarity">
    <text evidence="20">Belongs to the TRAFAC class myosin-kinesin ATPase superfamily. Kinesin family. KIN-5/BimC subfamily.</text>
</comment>
<keyword evidence="8" id="KW-0132">Cell division</keyword>
<dbReference type="Gene3D" id="1.10.730.10">
    <property type="entry name" value="Isoleucyl-tRNA Synthetase, Domain 1"/>
    <property type="match status" value="1"/>
</dbReference>
<evidence type="ECO:0000256" key="13">
    <source>
        <dbReference type="ARBA" id="ARBA00022917"/>
    </source>
</evidence>
<feature type="region of interest" description="Disordered" evidence="25">
    <location>
        <begin position="1"/>
        <end position="55"/>
    </location>
</feature>
<keyword evidence="14 24" id="KW-0175">Coiled coil</keyword>
<evidence type="ECO:0000256" key="17">
    <source>
        <dbReference type="ARBA" id="ARBA00023212"/>
    </source>
</evidence>
<evidence type="ECO:0000256" key="16">
    <source>
        <dbReference type="ARBA" id="ARBA00023175"/>
    </source>
</evidence>
<evidence type="ECO:0000256" key="18">
    <source>
        <dbReference type="ARBA" id="ARBA00023306"/>
    </source>
</evidence>
<dbReference type="Gene3D" id="3.40.850.10">
    <property type="entry name" value="Kinesin motor domain"/>
    <property type="match status" value="1"/>
</dbReference>
<dbReference type="GO" id="GO:0008017">
    <property type="term" value="F:microtubule binding"/>
    <property type="evidence" value="ECO:0007669"/>
    <property type="project" value="InterPro"/>
</dbReference>
<dbReference type="FunFam" id="3.40.850.10:FF:000051">
    <property type="entry name" value="Kinesin-like protein bimC"/>
    <property type="match status" value="1"/>
</dbReference>
<keyword evidence="11" id="KW-0498">Mitosis</keyword>
<dbReference type="InterPro" id="IPR002303">
    <property type="entry name" value="Valyl-tRNA_ligase"/>
</dbReference>
<dbReference type="PROSITE" id="PS00411">
    <property type="entry name" value="KINESIN_MOTOR_1"/>
    <property type="match status" value="1"/>
</dbReference>
<dbReference type="OrthoDB" id="629407at2759"/>
<dbReference type="CDD" id="cd01364">
    <property type="entry name" value="KISc_BimC_Eg5"/>
    <property type="match status" value="1"/>
</dbReference>
<dbReference type="NCBIfam" id="TIGR00422">
    <property type="entry name" value="valS"/>
    <property type="match status" value="1"/>
</dbReference>
<evidence type="ECO:0000256" key="4">
    <source>
        <dbReference type="ARBA" id="ARBA00013169"/>
    </source>
</evidence>
<evidence type="ECO:0000313" key="27">
    <source>
        <dbReference type="EMBL" id="CAI4218513.1"/>
    </source>
</evidence>
<comment type="similarity">
    <text evidence="3">Belongs to the class-I aminoacyl-tRNA synthetase family.</text>
</comment>
<dbReference type="InterPro" id="IPR025901">
    <property type="entry name" value="Kinesin-assoc_MT-bd_dom"/>
</dbReference>
<dbReference type="GO" id="GO:0005524">
    <property type="term" value="F:ATP binding"/>
    <property type="evidence" value="ECO:0007669"/>
    <property type="project" value="UniProtKB-UniRule"/>
</dbReference>
<dbReference type="PRINTS" id="PR00380">
    <property type="entry name" value="KINESINHEAVY"/>
</dbReference>
<dbReference type="EMBL" id="CALLCH030000018">
    <property type="protein sequence ID" value="CAI4218513.1"/>
    <property type="molecule type" value="Genomic_DNA"/>
</dbReference>
<keyword evidence="15" id="KW-0030">Aminoacyl-tRNA synthetase</keyword>
<evidence type="ECO:0000259" key="26">
    <source>
        <dbReference type="PROSITE" id="PS50067"/>
    </source>
</evidence>
<evidence type="ECO:0000256" key="15">
    <source>
        <dbReference type="ARBA" id="ARBA00023146"/>
    </source>
</evidence>
<evidence type="ECO:0000256" key="23">
    <source>
        <dbReference type="PROSITE-ProRule" id="PRU00283"/>
    </source>
</evidence>
<keyword evidence="28" id="KW-1185">Reference proteome</keyword>
<evidence type="ECO:0000256" key="2">
    <source>
        <dbReference type="ARBA" id="ARBA00004245"/>
    </source>
</evidence>
<comment type="catalytic activity">
    <reaction evidence="22">
        <text>tRNA(Val) + L-valine + ATP = L-valyl-tRNA(Val) + AMP + diphosphate</text>
        <dbReference type="Rhea" id="RHEA:10704"/>
        <dbReference type="Rhea" id="RHEA-COMP:9672"/>
        <dbReference type="Rhea" id="RHEA-COMP:9708"/>
        <dbReference type="ChEBI" id="CHEBI:30616"/>
        <dbReference type="ChEBI" id="CHEBI:33019"/>
        <dbReference type="ChEBI" id="CHEBI:57762"/>
        <dbReference type="ChEBI" id="CHEBI:78442"/>
        <dbReference type="ChEBI" id="CHEBI:78537"/>
        <dbReference type="ChEBI" id="CHEBI:456215"/>
        <dbReference type="EC" id="6.1.1.9"/>
    </reaction>
</comment>
<sequence>MEAGKDAPNPAPAANKPKSAKQEKKEKAKEKAAAKAAQAKQQQKEPSAKPAKEKAAKEAVESAWYSWWEKSGFFKPRGDATKRSDNTYVIPLPPPNVTGALHCGHALANSLQDALIRWHRMKGYDTLWVPGCDHAGISTQSVVENMLWRKEQKTRIDLGRDAFTKLVWDWKDEYHQRINNAQRLMGGSMDWSREAFTMDKNCTDATIESFVRLHDEGLIYRSDRLVNWCTHLNTALSGLEVDNKEIPGRTMLSVPGYEKKIEFGVLTHFQYPLDGSPDVKIEVATTRPETMLGDSGIAVHPDDSRYTHLVGKFARHPFTNRLLKIVADDYVDPEFGTGAVKLTPAHDNNDYAIGQRHGLEFINILNDDGTLNENAAQFAGQRRFDARYAVTEELTKLGLFVKKESNPMKIPLCQKSKDVIEPIMKPQWWMRMKEMGAAALEVVEQGKITIAPESARKSYTHWMSNINDWCLSRQLWWGHRIPAWKVTLEGEKDTDNNDRWIAARSEDEARSKAKAKFGTESFSLEQDPDCFDTWFSSGLWPMATLGWPNTEHPDFKRFFPTSTLETGWDILFFWVARMIMLSLKLTGEVPFKEVYCHSLIRDSEGRKMSKSLGNVIDPLDIIRGIELEDLHAKLLQGNLAADEVAKATKYQKTAFPVGIPECGADALRYTLISYCTGGGDISFDVKVMHGYRRFCNKIWQASKYVLLKLPEGFKRTTELATSQLSLPEKWILHRMNTAVAETNRALANREFSKSTQITYQFFYDDLCDVFIENSKALLTDGDEESKNRVLQTLVTVLDTSLRLLHPFLPFITEELWQRVPHVEGDTTPSIMLTTYPEYDEKLNFEADAADYEVGLKCAQGMRSLAAEYGFRTGGKIFVKASSPESFEKAKAQHHSMQALSGKTIGEVNVVGPDAEAPQGCAVFVVSSDLVVQLDVAERITDVDAEIKKVRAKLQKSQGTAQKQKELLGREGFDDKVSEVVKTQELKKLSDALAATENYEKTIAEFENTVGYDATNKHTSGHPRPEHRDNAPCQLPNGRSCGRRLPADSLMSTATMTAGSKRKERGYEADGSTGEETCINVFVRCRGRNEREVKENSNVVLRTEGVKGKVVELFMGSNALSNKTYNFDGVFSPAADQSIIFDEVMLKGYNCTIFAYGQTGTGKTYTMSGDMSETLGILSDAAGIIPRVLQALFSKLHVDDGENCVKVSFIELYNEELRDLISVEESAKLKIYDDTSRRGLAATVVQGMEEKHINSASDGIKVLQAGSLKRQVAATKCNDLSSRSHTVFTITAYVRMKAADGSEELVSAGKLNLVDLAGSENIQRSGAENKRAAEAGLINKSLLTLGRVINALVDRSLHIPYRESKLTRLLQDSLGGRTKTCIVATVSPAKSNLEETISTLDYAFRAKNIRNRPQINQPIHKKALMRDLANEIEKLKTELICHRQRNGVYLTNEAFEDMSSVSESRRIMLEEQAAKMEAIETSLRNKTQELLNLTATFMGMKEGYEGLKVKFDDTKSVLDQTELILSATRLTLAKETHLRKAHQETEEKLTEVGGKLLTTLKKTVGDVDGLHAKNRRKSDLQEMNRSTWTAAQAHVEDVSSLVEGRVLELRREQSERIANVSDRMRGFVDEELRQLAATQEFLQIQLAAFSESKKDLLERGDRSKDEMDEVLEEIKVVRDSVKERVGESLQAISGAAERISADVLSELDTFHNQLHTSYSSLGKEFKSIFEEMMRHLASQRSEADRLRRQLESATHTMIQQNATLSLRIKEVINEERQQAAEDRQSLLTQIGALINAQAEVQESRLAEKAALLQKGLTDANSTLSGSVDRYGESMATWDKKEGQLLEDVKTSRDTLKTKLKDDWNIANQHSSSIQTTTKSVHAETVRIVDAQISDLGIQMQALDDFVNRARSENAQHHEMQTEAVRSVATTVEQSYESIGAHFKANLERVEEIGTEMESETKLVAEALEPLEEEVCQPLAELREEIGGAVLREYVPTGDTPSRVQYRYPTELPRTDSHETLLAKMDGAPEATPSKERAGPIVFSDGGDMAPLPGSPRFHRR</sequence>
<dbReference type="InterPro" id="IPR047241">
    <property type="entry name" value="KIF11-like_kin_motor_dom"/>
</dbReference>
<reference evidence="27" key="1">
    <citation type="submission" date="2022-11" db="EMBL/GenBank/DDBJ databases">
        <authorList>
            <person name="Scott C."/>
            <person name="Bruce N."/>
        </authorList>
    </citation>
    <scope>NUCLEOTIDE SEQUENCE</scope>
</reference>
<dbReference type="GO" id="GO:0007018">
    <property type="term" value="P:microtubule-based movement"/>
    <property type="evidence" value="ECO:0007669"/>
    <property type="project" value="InterPro"/>
</dbReference>
<dbReference type="InterPro" id="IPR014729">
    <property type="entry name" value="Rossmann-like_a/b/a_fold"/>
</dbReference>
<keyword evidence="13" id="KW-0648">Protein biosynthesis</keyword>
<dbReference type="SUPFAM" id="SSF50677">
    <property type="entry name" value="ValRS/IleRS/LeuRS editing domain"/>
    <property type="match status" value="1"/>
</dbReference>
<dbReference type="InterPro" id="IPR036961">
    <property type="entry name" value="Kinesin_motor_dom_sf"/>
</dbReference>
<keyword evidence="6" id="KW-0597">Phosphoprotein</keyword>